<reference evidence="1 2" key="1">
    <citation type="submission" date="2016-10" db="EMBL/GenBank/DDBJ databases">
        <authorList>
            <person name="de Groot N.N."/>
        </authorList>
    </citation>
    <scope>NUCLEOTIDE SEQUENCE [LARGE SCALE GENOMIC DNA]</scope>
    <source>
        <strain evidence="1 2">DSM 23399</strain>
    </source>
</reference>
<evidence type="ECO:0000313" key="1">
    <source>
        <dbReference type="EMBL" id="SFB02019.1"/>
    </source>
</evidence>
<gene>
    <name evidence="1" type="ORF">SAMN04489723_103270</name>
</gene>
<dbReference type="AlphaFoldDB" id="A0A1I0XLM6"/>
<dbReference type="STRING" id="237018.SAMN04489723_103270"/>
<keyword evidence="2" id="KW-1185">Reference proteome</keyword>
<dbReference type="OrthoDB" id="370799at2"/>
<sequence>MALDEREIADFLKSEDKIKSYNPVLKALWYDGNGDWDKAHDQVDGMDGKDAARIHAYLHRKEGDQWNADYWYRRAGATCPELNLEEEWEMLLTQYLL</sequence>
<proteinExistence type="predicted"/>
<dbReference type="Proteomes" id="UP000198790">
    <property type="component" value="Unassembled WGS sequence"/>
</dbReference>
<dbReference type="EMBL" id="FOKK01000003">
    <property type="protein sequence ID" value="SFB02019.1"/>
    <property type="molecule type" value="Genomic_DNA"/>
</dbReference>
<organism evidence="1 2">
    <name type="scientific">Algoriphagus aquimarinus</name>
    <dbReference type="NCBI Taxonomy" id="237018"/>
    <lineage>
        <taxon>Bacteria</taxon>
        <taxon>Pseudomonadati</taxon>
        <taxon>Bacteroidota</taxon>
        <taxon>Cytophagia</taxon>
        <taxon>Cytophagales</taxon>
        <taxon>Cyclobacteriaceae</taxon>
        <taxon>Algoriphagus</taxon>
    </lineage>
</organism>
<name>A0A1I0XLM6_9BACT</name>
<dbReference type="RefSeq" id="WP_092895190.1">
    <property type="nucleotide sequence ID" value="NZ_FOKK01000003.1"/>
</dbReference>
<protein>
    <submittedName>
        <fullName evidence="1">Uncharacterized protein</fullName>
    </submittedName>
</protein>
<accession>A0A1I0XLM6</accession>
<evidence type="ECO:0000313" key="2">
    <source>
        <dbReference type="Proteomes" id="UP000198790"/>
    </source>
</evidence>